<reference evidence="2 3" key="1">
    <citation type="submission" date="2016-03" db="EMBL/GenBank/DDBJ databases">
        <title>Complete genome sequence of Thermococcus gorgonarius.</title>
        <authorList>
            <person name="Oger P.M."/>
        </authorList>
    </citation>
    <scope>NUCLEOTIDE SEQUENCE [LARGE SCALE GENOMIC DNA]</scope>
    <source>
        <strain evidence="2 3">W-12</strain>
    </source>
</reference>
<dbReference type="GO" id="GO:0005737">
    <property type="term" value="C:cytoplasm"/>
    <property type="evidence" value="ECO:0007669"/>
    <property type="project" value="TreeGrafter"/>
</dbReference>
<gene>
    <name evidence="2" type="ORF">A3K92_05780</name>
</gene>
<dbReference type="Pfam" id="PF04981">
    <property type="entry name" value="NMD3"/>
    <property type="match status" value="1"/>
</dbReference>
<evidence type="ECO:0000259" key="1">
    <source>
        <dbReference type="Pfam" id="PF04981"/>
    </source>
</evidence>
<dbReference type="RefSeq" id="WP_088885362.1">
    <property type="nucleotide sequence ID" value="NZ_CP014855.1"/>
</dbReference>
<dbReference type="InterPro" id="IPR007064">
    <property type="entry name" value="Nmd3_N"/>
</dbReference>
<dbReference type="PANTHER" id="PTHR12746:SF2">
    <property type="entry name" value="60S RIBOSOMAL EXPORT PROTEIN NMD3"/>
    <property type="match status" value="1"/>
</dbReference>
<dbReference type="InterPro" id="IPR039768">
    <property type="entry name" value="Nmd3"/>
</dbReference>
<name>A0A2Z2M6X5_THEGO</name>
<evidence type="ECO:0000313" key="2">
    <source>
        <dbReference type="EMBL" id="ASJ01023.1"/>
    </source>
</evidence>
<dbReference type="KEGG" id="tgg:A3K92_05780"/>
<feature type="domain" description="Nmd3 N-terminal" evidence="1">
    <location>
        <begin position="6"/>
        <end position="276"/>
    </location>
</feature>
<organism evidence="2 3">
    <name type="scientific">Thermococcus gorgonarius</name>
    <dbReference type="NCBI Taxonomy" id="71997"/>
    <lineage>
        <taxon>Archaea</taxon>
        <taxon>Methanobacteriati</taxon>
        <taxon>Methanobacteriota</taxon>
        <taxon>Thermococci</taxon>
        <taxon>Thermococcales</taxon>
        <taxon>Thermococcaceae</taxon>
        <taxon>Thermococcus</taxon>
    </lineage>
</organism>
<dbReference type="InterPro" id="IPR012340">
    <property type="entry name" value="NA-bd_OB-fold"/>
</dbReference>
<dbReference type="OrthoDB" id="15051at2157"/>
<dbReference type="Gene3D" id="2.40.50.140">
    <property type="entry name" value="Nucleic acid-binding proteins"/>
    <property type="match status" value="1"/>
</dbReference>
<protein>
    <submittedName>
        <fullName evidence="2">Nonsense-mediated mRNA decay NMD3 like protein</fullName>
    </submittedName>
</protein>
<dbReference type="GO" id="GO:0043023">
    <property type="term" value="F:ribosomal large subunit binding"/>
    <property type="evidence" value="ECO:0007669"/>
    <property type="project" value="InterPro"/>
</dbReference>
<dbReference type="AlphaFoldDB" id="A0A2Z2M6X5"/>
<evidence type="ECO:0000313" key="3">
    <source>
        <dbReference type="Proteomes" id="UP000250134"/>
    </source>
</evidence>
<dbReference type="GeneID" id="33332041"/>
<accession>A0A2Z2M6X5</accession>
<dbReference type="PANTHER" id="PTHR12746">
    <property type="entry name" value="NONSENSE-MEDIATED MRNA DECAY PROTEIN 3"/>
    <property type="match status" value="1"/>
</dbReference>
<keyword evidence="3" id="KW-1185">Reference proteome</keyword>
<proteinExistence type="predicted"/>
<dbReference type="EMBL" id="CP014855">
    <property type="protein sequence ID" value="ASJ01023.1"/>
    <property type="molecule type" value="Genomic_DNA"/>
</dbReference>
<sequence>MGERFCYRCGISESEGGPLIEGLCQVCFRKENPVLLIDDELNTELCQNCGSYKKRGVWVDPKTYELEELIFEVAESALLEAIENSLDERVKTFELVSPEELESTQELPVGKAVVSFEPVDWHIEYFPAIITYEVRVKARIHELQRELHDERKYVTVYVRQTVCPRCQKFLGGYFEAILQVRAEGRELSSEERKAIDDLVEKKVDEIMRKDRMGFIQDTIEKEEGLDFYMGSTSAARKLAQAIKERFGGTISEAYELVGLDRQTSKEVYRTSVSVRLPKFRKGDIVSDRAGRVYEVERVDGRGMSVKNLSTGESEHIDWKTVKREEIDVVEATESEAMVTSIGREEIQLMDMESYETYEIEKPDFEVLEGEIYKVVEVGGRKYLRGKSQRNSY</sequence>
<dbReference type="Proteomes" id="UP000250134">
    <property type="component" value="Chromosome"/>
</dbReference>